<feature type="compositionally biased region" description="Low complexity" evidence="2">
    <location>
        <begin position="671"/>
        <end position="682"/>
    </location>
</feature>
<dbReference type="Proteomes" id="UP000800092">
    <property type="component" value="Unassembled WGS sequence"/>
</dbReference>
<feature type="compositionally biased region" description="Low complexity" evidence="2">
    <location>
        <begin position="257"/>
        <end position="276"/>
    </location>
</feature>
<feature type="compositionally biased region" description="Low complexity" evidence="2">
    <location>
        <begin position="118"/>
        <end position="129"/>
    </location>
</feature>
<name>A0A6A6HNI7_VIRVR</name>
<dbReference type="EMBL" id="ML991772">
    <property type="protein sequence ID" value="KAF2239597.1"/>
    <property type="molecule type" value="Genomic_DNA"/>
</dbReference>
<feature type="coiled-coil region" evidence="1">
    <location>
        <begin position="721"/>
        <end position="755"/>
    </location>
</feature>
<organism evidence="3 4">
    <name type="scientific">Viridothelium virens</name>
    <name type="common">Speckled blister lichen</name>
    <name type="synonym">Trypethelium virens</name>
    <dbReference type="NCBI Taxonomy" id="1048519"/>
    <lineage>
        <taxon>Eukaryota</taxon>
        <taxon>Fungi</taxon>
        <taxon>Dikarya</taxon>
        <taxon>Ascomycota</taxon>
        <taxon>Pezizomycotina</taxon>
        <taxon>Dothideomycetes</taxon>
        <taxon>Dothideomycetes incertae sedis</taxon>
        <taxon>Trypetheliales</taxon>
        <taxon>Trypetheliaceae</taxon>
        <taxon>Viridothelium</taxon>
    </lineage>
</organism>
<sequence>MPNHALAESSRAGKDHESPATSSILPDSRIPPTDVLQGLEDSGRSTPALPPGLPIPASMASDLQRSSSPAQRPFQAITPAVPILPSQSSRTNAPPRTMVKDNEKAPEHSIDAEDSNDTSTKSVSKVTKSQTHAHPTKEQAKQGDLRGQDAQKSIPSHSASASIEATESTIKKPMKLELEGALAAKDGSKHKVGERKSSTSKDMPSKLARPGTPPKEPLNRRQPPGKLDIPPISQTYENTTAPYSTSTNVETPERTSHTASATSASASRPGTPAATTDSPLKKATIPRTLRVLSTPKAETPPSASTTAHGMPTGKAPSRQPSVVSMNRSNTPASEIISEPNSITSASLSRANSPPPAASVRVGSAPVRTKTKSQLKKERQERAKTQEQESKAGEVTQTPATEEQAAAPLTGRKKKTKKEKQSKTTAAKPTSASSRPPSPLPEEKSEAGNLVGAQSPTQTTEQEDTSLKAADEPAATTDEPSSAPVKREITPASVFADLQASGSTVRSLLEHFKPLSSNTKNDITAADIAVRERPVSLSETHRAALTAKEPLRLGGEDGRLWSRTLVTPSQNILRCLSREEEDRYLDLEMRIRAGGTPIKFVPQRKGNASMETQLPSVTDFLVDHARETPLNPLIEGRDGSTDDAMMYLNQMVPPMLPATGATGTNNADYRPSYSSTTNTSGGSLPRLDFAGMPDPLGGVPGNAPLTVDASVGRTAQIPPVSVKEAESAWVESKKKTERLERELNALIKRNRKLLTSTAH</sequence>
<feature type="compositionally biased region" description="Basic and acidic residues" evidence="2">
    <location>
        <begin position="135"/>
        <end position="149"/>
    </location>
</feature>
<reference evidence="3" key="1">
    <citation type="journal article" date="2020" name="Stud. Mycol.">
        <title>101 Dothideomycetes genomes: a test case for predicting lifestyles and emergence of pathogens.</title>
        <authorList>
            <person name="Haridas S."/>
            <person name="Albert R."/>
            <person name="Binder M."/>
            <person name="Bloem J."/>
            <person name="Labutti K."/>
            <person name="Salamov A."/>
            <person name="Andreopoulos B."/>
            <person name="Baker S."/>
            <person name="Barry K."/>
            <person name="Bills G."/>
            <person name="Bluhm B."/>
            <person name="Cannon C."/>
            <person name="Castanera R."/>
            <person name="Culley D."/>
            <person name="Daum C."/>
            <person name="Ezra D."/>
            <person name="Gonzalez J."/>
            <person name="Henrissat B."/>
            <person name="Kuo A."/>
            <person name="Liang C."/>
            <person name="Lipzen A."/>
            <person name="Lutzoni F."/>
            <person name="Magnuson J."/>
            <person name="Mondo S."/>
            <person name="Nolan M."/>
            <person name="Ohm R."/>
            <person name="Pangilinan J."/>
            <person name="Park H.-J."/>
            <person name="Ramirez L."/>
            <person name="Alfaro M."/>
            <person name="Sun H."/>
            <person name="Tritt A."/>
            <person name="Yoshinaga Y."/>
            <person name="Zwiers L.-H."/>
            <person name="Turgeon B."/>
            <person name="Goodwin S."/>
            <person name="Spatafora J."/>
            <person name="Crous P."/>
            <person name="Grigoriev I."/>
        </authorList>
    </citation>
    <scope>NUCLEOTIDE SEQUENCE</scope>
    <source>
        <strain evidence="3">Tuck. ex Michener</strain>
    </source>
</reference>
<feature type="compositionally biased region" description="Polar residues" evidence="2">
    <location>
        <begin position="232"/>
        <end position="250"/>
    </location>
</feature>
<feature type="compositionally biased region" description="Polar residues" evidence="2">
    <location>
        <begin position="85"/>
        <end position="94"/>
    </location>
</feature>
<dbReference type="OrthoDB" id="1923159at2759"/>
<feature type="region of interest" description="Disordered" evidence="2">
    <location>
        <begin position="659"/>
        <end position="683"/>
    </location>
</feature>
<feature type="compositionally biased region" description="Basic and acidic residues" evidence="2">
    <location>
        <begin position="374"/>
        <end position="391"/>
    </location>
</feature>
<proteinExistence type="predicted"/>
<feature type="compositionally biased region" description="Polar residues" evidence="2">
    <location>
        <begin position="318"/>
        <end position="351"/>
    </location>
</feature>
<evidence type="ECO:0000256" key="2">
    <source>
        <dbReference type="SAM" id="MobiDB-lite"/>
    </source>
</evidence>
<feature type="compositionally biased region" description="Polar residues" evidence="2">
    <location>
        <begin position="61"/>
        <end position="70"/>
    </location>
</feature>
<keyword evidence="4" id="KW-1185">Reference proteome</keyword>
<evidence type="ECO:0000313" key="4">
    <source>
        <dbReference type="Proteomes" id="UP000800092"/>
    </source>
</evidence>
<feature type="compositionally biased region" description="Low complexity" evidence="2">
    <location>
        <begin position="395"/>
        <end position="409"/>
    </location>
</feature>
<evidence type="ECO:0000256" key="1">
    <source>
        <dbReference type="SAM" id="Coils"/>
    </source>
</evidence>
<gene>
    <name evidence="3" type="ORF">EV356DRAFT_104854</name>
</gene>
<feature type="compositionally biased region" description="Low complexity" evidence="2">
    <location>
        <begin position="158"/>
        <end position="168"/>
    </location>
</feature>
<feature type="region of interest" description="Disordered" evidence="2">
    <location>
        <begin position="1"/>
        <end position="487"/>
    </location>
</feature>
<feature type="compositionally biased region" description="Basic residues" evidence="2">
    <location>
        <begin position="410"/>
        <end position="419"/>
    </location>
</feature>
<evidence type="ECO:0000313" key="3">
    <source>
        <dbReference type="EMBL" id="KAF2239597.1"/>
    </source>
</evidence>
<protein>
    <submittedName>
        <fullName evidence="3">Uncharacterized protein</fullName>
    </submittedName>
</protein>
<accession>A0A6A6HNI7</accession>
<keyword evidence="1" id="KW-0175">Coiled coil</keyword>
<feature type="compositionally biased region" description="Basic and acidic residues" evidence="2">
    <location>
        <begin position="98"/>
        <end position="111"/>
    </location>
</feature>
<feature type="compositionally biased region" description="Basic and acidic residues" evidence="2">
    <location>
        <begin position="186"/>
        <end position="199"/>
    </location>
</feature>
<dbReference type="AlphaFoldDB" id="A0A6A6HNI7"/>